<keyword evidence="5" id="KW-0349">Heme</keyword>
<feature type="binding site" evidence="10">
    <location>
        <position position="59"/>
    </location>
    <ligand>
        <name>Ca(2+)</name>
        <dbReference type="ChEBI" id="CHEBI:29108"/>
        <label>1</label>
    </ligand>
</feature>
<evidence type="ECO:0000256" key="9">
    <source>
        <dbReference type="PIRSR" id="PIRSR600823-1"/>
    </source>
</evidence>
<dbReference type="Gene3D" id="1.10.520.10">
    <property type="match status" value="1"/>
</dbReference>
<dbReference type="EMBL" id="PDCK01000044">
    <property type="protein sequence ID" value="PRQ26240.1"/>
    <property type="molecule type" value="Genomic_DNA"/>
</dbReference>
<dbReference type="PROSITE" id="PS50873">
    <property type="entry name" value="PEROXIDASE_4"/>
    <property type="match status" value="1"/>
</dbReference>
<evidence type="ECO:0000256" key="12">
    <source>
        <dbReference type="RuleBase" id="RU004241"/>
    </source>
</evidence>
<keyword evidence="13" id="KW-0732">Signal</keyword>
<dbReference type="AlphaFoldDB" id="A0A2P6PWC7"/>
<feature type="chain" id="PRO_5015186130" description="peroxidase" evidence="13">
    <location>
        <begin position="17"/>
        <end position="116"/>
    </location>
</feature>
<dbReference type="EC" id="1.11.1.7" evidence="3"/>
<evidence type="ECO:0000256" key="3">
    <source>
        <dbReference type="ARBA" id="ARBA00012313"/>
    </source>
</evidence>
<dbReference type="InterPro" id="IPR002016">
    <property type="entry name" value="Haem_peroxidase"/>
</dbReference>
<evidence type="ECO:0000313" key="16">
    <source>
        <dbReference type="Proteomes" id="UP000238479"/>
    </source>
</evidence>
<gene>
    <name evidence="15" type="ORF">RchiOBHm_Chr6g0292411</name>
</gene>
<dbReference type="Gramene" id="PRQ26240">
    <property type="protein sequence ID" value="PRQ26240"/>
    <property type="gene ID" value="RchiOBHm_Chr6g0292411"/>
</dbReference>
<evidence type="ECO:0000256" key="6">
    <source>
        <dbReference type="ARBA" id="ARBA00022723"/>
    </source>
</evidence>
<name>A0A2P6PWC7_ROSCH</name>
<feature type="active site" description="Proton acceptor" evidence="9">
    <location>
        <position position="58"/>
    </location>
</feature>
<dbReference type="Proteomes" id="UP000238479">
    <property type="component" value="Chromosome 6"/>
</dbReference>
<dbReference type="GO" id="GO:0020037">
    <property type="term" value="F:heme binding"/>
    <property type="evidence" value="ECO:0007669"/>
    <property type="project" value="InterPro"/>
</dbReference>
<dbReference type="SUPFAM" id="SSF48113">
    <property type="entry name" value="Heme-dependent peroxidases"/>
    <property type="match status" value="1"/>
</dbReference>
<comment type="cofactor">
    <cofactor evidence="10">
        <name>Ca(2+)</name>
        <dbReference type="ChEBI" id="CHEBI:29108"/>
    </cofactor>
    <text evidence="10">Binds 2 calcium ions per subunit.</text>
</comment>
<accession>A0A2P6PWC7</accession>
<dbReference type="GO" id="GO:0046872">
    <property type="term" value="F:metal ion binding"/>
    <property type="evidence" value="ECO:0007669"/>
    <property type="project" value="UniProtKB-KW"/>
</dbReference>
<evidence type="ECO:0000256" key="5">
    <source>
        <dbReference type="ARBA" id="ARBA00022617"/>
    </source>
</evidence>
<dbReference type="STRING" id="74649.A0A2P6PWC7"/>
<comment type="cofactor">
    <cofactor evidence="2">
        <name>heme b</name>
        <dbReference type="ChEBI" id="CHEBI:60344"/>
    </cofactor>
</comment>
<evidence type="ECO:0000256" key="11">
    <source>
        <dbReference type="PIRSR" id="PIRSR600823-4"/>
    </source>
</evidence>
<evidence type="ECO:0000313" key="15">
    <source>
        <dbReference type="EMBL" id="PRQ26240.1"/>
    </source>
</evidence>
<organism evidence="15 16">
    <name type="scientific">Rosa chinensis</name>
    <name type="common">China rose</name>
    <dbReference type="NCBI Taxonomy" id="74649"/>
    <lineage>
        <taxon>Eukaryota</taxon>
        <taxon>Viridiplantae</taxon>
        <taxon>Streptophyta</taxon>
        <taxon>Embryophyta</taxon>
        <taxon>Tracheophyta</taxon>
        <taxon>Spermatophyta</taxon>
        <taxon>Magnoliopsida</taxon>
        <taxon>eudicotyledons</taxon>
        <taxon>Gunneridae</taxon>
        <taxon>Pentapetalae</taxon>
        <taxon>rosids</taxon>
        <taxon>fabids</taxon>
        <taxon>Rosales</taxon>
        <taxon>Rosaceae</taxon>
        <taxon>Rosoideae</taxon>
        <taxon>Rosoideae incertae sedis</taxon>
        <taxon>Rosa</taxon>
    </lineage>
</organism>
<sequence length="116" mass="13459">MLVFVALYGILGDCQGGQRRTNFYKKTCLAEEIVRNVTWNHVTTNQILPAKLLRLHFHDCFVRVLELSCAYFYTMIQTVEINLQCVHDFQGCDGSVLLNSIANNTADRRRMCFRCY</sequence>
<evidence type="ECO:0000256" key="10">
    <source>
        <dbReference type="PIRSR" id="PIRSR600823-3"/>
    </source>
</evidence>
<proteinExistence type="inferred from homology"/>
<keyword evidence="10" id="KW-0106">Calcium</keyword>
<keyword evidence="7 15" id="KW-0560">Oxidoreductase</keyword>
<feature type="signal peptide" evidence="13">
    <location>
        <begin position="1"/>
        <end position="16"/>
    </location>
</feature>
<dbReference type="PANTHER" id="PTHR31235">
    <property type="entry name" value="PEROXIDASE 25-RELATED"/>
    <property type="match status" value="1"/>
</dbReference>
<dbReference type="GO" id="GO:0006979">
    <property type="term" value="P:response to oxidative stress"/>
    <property type="evidence" value="ECO:0007669"/>
    <property type="project" value="InterPro"/>
</dbReference>
<feature type="domain" description="Plant heme peroxidase family profile" evidence="14">
    <location>
        <begin position="18"/>
        <end position="63"/>
    </location>
</feature>
<evidence type="ECO:0000256" key="2">
    <source>
        <dbReference type="ARBA" id="ARBA00001970"/>
    </source>
</evidence>
<keyword evidence="8" id="KW-0408">Iron</keyword>
<keyword evidence="6 10" id="KW-0479">Metal-binding</keyword>
<evidence type="ECO:0000256" key="8">
    <source>
        <dbReference type="ARBA" id="ARBA00023004"/>
    </source>
</evidence>
<dbReference type="InterPro" id="IPR000823">
    <property type="entry name" value="Peroxidase_pln"/>
</dbReference>
<feature type="binding site" evidence="10">
    <location>
        <position position="62"/>
    </location>
    <ligand>
        <name>Ca(2+)</name>
        <dbReference type="ChEBI" id="CHEBI:29108"/>
        <label>1</label>
    </ligand>
</feature>
<evidence type="ECO:0000256" key="4">
    <source>
        <dbReference type="ARBA" id="ARBA00022559"/>
    </source>
</evidence>
<comment type="caution">
    <text evidence="15">The sequence shown here is derived from an EMBL/GenBank/DDBJ whole genome shotgun (WGS) entry which is preliminary data.</text>
</comment>
<evidence type="ECO:0000259" key="14">
    <source>
        <dbReference type="PROSITE" id="PS50873"/>
    </source>
</evidence>
<protein>
    <recommendedName>
        <fullName evidence="3">peroxidase</fullName>
        <ecNumber evidence="3">1.11.1.7</ecNumber>
    </recommendedName>
</protein>
<feature type="site" description="Transition state stabilizer" evidence="11">
    <location>
        <position position="54"/>
    </location>
</feature>
<dbReference type="GO" id="GO:0140825">
    <property type="term" value="F:lactoperoxidase activity"/>
    <property type="evidence" value="ECO:0007669"/>
    <property type="project" value="UniProtKB-EC"/>
</dbReference>
<dbReference type="OMA" id="ELSCAYF"/>
<dbReference type="InterPro" id="IPR010255">
    <property type="entry name" value="Haem_peroxidase_sf"/>
</dbReference>
<dbReference type="Pfam" id="PF00141">
    <property type="entry name" value="peroxidase"/>
    <property type="match status" value="1"/>
</dbReference>
<comment type="catalytic activity">
    <reaction evidence="1">
        <text>2 a phenolic donor + H2O2 = 2 a phenolic radical donor + 2 H2O</text>
        <dbReference type="Rhea" id="RHEA:56136"/>
        <dbReference type="ChEBI" id="CHEBI:15377"/>
        <dbReference type="ChEBI" id="CHEBI:16240"/>
        <dbReference type="ChEBI" id="CHEBI:139520"/>
        <dbReference type="ChEBI" id="CHEBI:139521"/>
        <dbReference type="EC" id="1.11.1.7"/>
    </reaction>
</comment>
<evidence type="ECO:0000256" key="7">
    <source>
        <dbReference type="ARBA" id="ARBA00023002"/>
    </source>
</evidence>
<keyword evidence="4 15" id="KW-0575">Peroxidase</keyword>
<reference evidence="15 16" key="1">
    <citation type="journal article" date="2018" name="Nat. Genet.">
        <title>The Rosa genome provides new insights in the design of modern roses.</title>
        <authorList>
            <person name="Bendahmane M."/>
        </authorList>
    </citation>
    <scope>NUCLEOTIDE SEQUENCE [LARGE SCALE GENOMIC DNA]</scope>
    <source>
        <strain evidence="16">cv. Old Blush</strain>
    </source>
</reference>
<keyword evidence="16" id="KW-1185">Reference proteome</keyword>
<evidence type="ECO:0000256" key="1">
    <source>
        <dbReference type="ARBA" id="ARBA00000189"/>
    </source>
</evidence>
<evidence type="ECO:0000256" key="13">
    <source>
        <dbReference type="SAM" id="SignalP"/>
    </source>
</evidence>
<comment type="similarity">
    <text evidence="12">Belongs to the peroxidase family.</text>
</comment>